<dbReference type="Pfam" id="PF22666">
    <property type="entry name" value="Glyco_hydro_2_N2"/>
    <property type="match status" value="1"/>
</dbReference>
<dbReference type="InterPro" id="IPR006102">
    <property type="entry name" value="Ig-like_GH2"/>
</dbReference>
<dbReference type="Proteomes" id="UP000537260">
    <property type="component" value="Unassembled WGS sequence"/>
</dbReference>
<feature type="domain" description="Glycoside hydrolase family 2 immunoglobulin-like beta-sandwich" evidence="4">
    <location>
        <begin position="212"/>
        <end position="306"/>
    </location>
</feature>
<evidence type="ECO:0000256" key="3">
    <source>
        <dbReference type="ARBA" id="ARBA00023295"/>
    </source>
</evidence>
<evidence type="ECO:0000256" key="2">
    <source>
        <dbReference type="ARBA" id="ARBA00022801"/>
    </source>
</evidence>
<dbReference type="InterPro" id="IPR051913">
    <property type="entry name" value="GH2_Domain-Containing"/>
</dbReference>
<dbReference type="PANTHER" id="PTHR42732">
    <property type="entry name" value="BETA-GALACTOSIDASE"/>
    <property type="match status" value="1"/>
</dbReference>
<dbReference type="RefSeq" id="WP_343062523.1">
    <property type="nucleotide sequence ID" value="NZ_JACCFM010000001.1"/>
</dbReference>
<dbReference type="SUPFAM" id="SSF49303">
    <property type="entry name" value="beta-Galactosidase/glucuronidase domain"/>
    <property type="match status" value="1"/>
</dbReference>
<evidence type="ECO:0000313" key="8">
    <source>
        <dbReference type="Proteomes" id="UP000537260"/>
    </source>
</evidence>
<dbReference type="InterPro" id="IPR054593">
    <property type="entry name" value="Beta-mannosidase-like_N2"/>
</dbReference>
<dbReference type="Pfam" id="PF00703">
    <property type="entry name" value="Glyco_hydro_2"/>
    <property type="match status" value="1"/>
</dbReference>
<dbReference type="EMBL" id="JACCFM010000001">
    <property type="protein sequence ID" value="NYJ19960.1"/>
    <property type="molecule type" value="Genomic_DNA"/>
</dbReference>
<dbReference type="Pfam" id="PF02836">
    <property type="entry name" value="Glyco_hydro_2_C"/>
    <property type="match status" value="1"/>
</dbReference>
<keyword evidence="3" id="KW-0326">Glycosidase</keyword>
<dbReference type="InterPro" id="IPR006103">
    <property type="entry name" value="Glyco_hydro_2_cat"/>
</dbReference>
<proteinExistence type="inferred from homology"/>
<feature type="domain" description="Glycoside hydrolase family 2 catalytic" evidence="5">
    <location>
        <begin position="347"/>
        <end position="496"/>
    </location>
</feature>
<organism evidence="7 8">
    <name type="scientific">Glaciibacter psychrotolerans</name>
    <dbReference type="NCBI Taxonomy" id="670054"/>
    <lineage>
        <taxon>Bacteria</taxon>
        <taxon>Bacillati</taxon>
        <taxon>Actinomycetota</taxon>
        <taxon>Actinomycetes</taxon>
        <taxon>Micrococcales</taxon>
        <taxon>Microbacteriaceae</taxon>
        <taxon>Glaciibacter</taxon>
    </lineage>
</organism>
<reference evidence="7 8" key="1">
    <citation type="submission" date="2020-07" db="EMBL/GenBank/DDBJ databases">
        <title>Sequencing the genomes of 1000 actinobacteria strains.</title>
        <authorList>
            <person name="Klenk H.-P."/>
        </authorList>
    </citation>
    <scope>NUCLEOTIDE SEQUENCE [LARGE SCALE GENOMIC DNA]</scope>
    <source>
        <strain evidence="7 8">LI1</strain>
    </source>
</reference>
<dbReference type="GO" id="GO:0004553">
    <property type="term" value="F:hydrolase activity, hydrolyzing O-glycosyl compounds"/>
    <property type="evidence" value="ECO:0007669"/>
    <property type="project" value="InterPro"/>
</dbReference>
<dbReference type="InterPro" id="IPR013783">
    <property type="entry name" value="Ig-like_fold"/>
</dbReference>
<dbReference type="Gene3D" id="2.60.120.260">
    <property type="entry name" value="Galactose-binding domain-like"/>
    <property type="match status" value="1"/>
</dbReference>
<comment type="caution">
    <text evidence="7">The sequence shown here is derived from an EMBL/GenBank/DDBJ whole genome shotgun (WGS) entry which is preliminary data.</text>
</comment>
<dbReference type="AlphaFoldDB" id="A0A7Z0EEW9"/>
<dbReference type="SUPFAM" id="SSF51445">
    <property type="entry name" value="(Trans)glycosidases"/>
    <property type="match status" value="1"/>
</dbReference>
<comment type="similarity">
    <text evidence="1">Belongs to the glycosyl hydrolase 2 family.</text>
</comment>
<keyword evidence="2" id="KW-0378">Hydrolase</keyword>
<keyword evidence="8" id="KW-1185">Reference proteome</keyword>
<accession>A0A7Z0EEW9</accession>
<protein>
    <submittedName>
        <fullName evidence="7">Beta-galactosidase/beta-glucuronidase</fullName>
    </submittedName>
</protein>
<dbReference type="PANTHER" id="PTHR42732:SF2">
    <property type="entry name" value="BETA-MANNOSIDASE"/>
    <property type="match status" value="1"/>
</dbReference>
<name>A0A7Z0EEW9_9MICO</name>
<dbReference type="InterPro" id="IPR036156">
    <property type="entry name" value="Beta-gal/glucu_dom_sf"/>
</dbReference>
<sequence>MKSALTPLLTPWGEALDVDNPLPEYPRPQLVRDSFQNLNGRWQYAITQTAAAPHVFDGDIVVPFSPEALLSGVQRQVQPADYLHYRRQFTLAGAVTPTADERVLVHFGAVDQHAEVWLNGILLGEHTGGYLPFSFDVTDALASGGQPASAHSASAHSAGAHSASADLRLVVRDPSDTNELSRGKQKLARGGIWYTAQSGIWQTVWLERTPAVRIDRLSVVPNVEDSHIDVTVHSIVAGPVSVMAAMPCRIEVRAEGELVAVVDAVADVPVRIPVPEPRLWSPESPFLYDITVTLGDDRVDSYVGLRSFGMGPDAGGIPRLLLNGEPYFHAGVLDQGYWSDGLYTAPSDAAMVHDIQTMKDLGFTMLRKHIKIEPLRWYYHCDRLGILVWQDLVNGGGSYRPMVVTAPVLTKQHRNDQRYRAFARTDTIARAHAMGELAETVTLLRNVASIAVWVPFNEGWGQFDALEATRVLRELDPTRTIDHASGWHDQGGGDLTSLHVYFRKFTVPKLREKTAHRALVLSEYGGYSHRLPAHSVSRREFGYKRFSTTAALARAFTRLHEAEIIPAIARGLAATVYTQLSDVEDETNGMLSYDRRVVKLPQDAVLAVNRRLSYPR</sequence>
<dbReference type="InterPro" id="IPR008979">
    <property type="entry name" value="Galactose-bd-like_sf"/>
</dbReference>
<dbReference type="Gene3D" id="2.60.40.10">
    <property type="entry name" value="Immunoglobulins"/>
    <property type="match status" value="1"/>
</dbReference>
<evidence type="ECO:0000256" key="1">
    <source>
        <dbReference type="ARBA" id="ARBA00007401"/>
    </source>
</evidence>
<dbReference type="SUPFAM" id="SSF49785">
    <property type="entry name" value="Galactose-binding domain-like"/>
    <property type="match status" value="1"/>
</dbReference>
<gene>
    <name evidence="7" type="ORF">HNR05_001751</name>
</gene>
<feature type="domain" description="Beta-mannosidase-like galactose-binding" evidence="6">
    <location>
        <begin position="84"/>
        <end position="163"/>
    </location>
</feature>
<evidence type="ECO:0000313" key="7">
    <source>
        <dbReference type="EMBL" id="NYJ19960.1"/>
    </source>
</evidence>
<dbReference type="GO" id="GO:0005975">
    <property type="term" value="P:carbohydrate metabolic process"/>
    <property type="evidence" value="ECO:0007669"/>
    <property type="project" value="InterPro"/>
</dbReference>
<dbReference type="Gene3D" id="3.20.20.80">
    <property type="entry name" value="Glycosidases"/>
    <property type="match status" value="1"/>
</dbReference>
<evidence type="ECO:0000259" key="5">
    <source>
        <dbReference type="Pfam" id="PF02836"/>
    </source>
</evidence>
<dbReference type="InterPro" id="IPR017853">
    <property type="entry name" value="GH"/>
</dbReference>
<evidence type="ECO:0000259" key="4">
    <source>
        <dbReference type="Pfam" id="PF00703"/>
    </source>
</evidence>
<evidence type="ECO:0000259" key="6">
    <source>
        <dbReference type="Pfam" id="PF22666"/>
    </source>
</evidence>